<reference evidence="1" key="1">
    <citation type="submission" date="2014-09" db="EMBL/GenBank/DDBJ databases">
        <authorList>
            <person name="Magalhaes I.L.F."/>
            <person name="Oliveira U."/>
            <person name="Santos F.R."/>
            <person name="Vidigal T.H.D.A."/>
            <person name="Brescovit A.D."/>
            <person name="Santos A.J."/>
        </authorList>
    </citation>
    <scope>NUCLEOTIDE SEQUENCE</scope>
    <source>
        <tissue evidence="1">Shoot tissue taken approximately 20 cm above the soil surface</tissue>
    </source>
</reference>
<organism evidence="1">
    <name type="scientific">Arundo donax</name>
    <name type="common">Giant reed</name>
    <name type="synonym">Donax arundinaceus</name>
    <dbReference type="NCBI Taxonomy" id="35708"/>
    <lineage>
        <taxon>Eukaryota</taxon>
        <taxon>Viridiplantae</taxon>
        <taxon>Streptophyta</taxon>
        <taxon>Embryophyta</taxon>
        <taxon>Tracheophyta</taxon>
        <taxon>Spermatophyta</taxon>
        <taxon>Magnoliopsida</taxon>
        <taxon>Liliopsida</taxon>
        <taxon>Poales</taxon>
        <taxon>Poaceae</taxon>
        <taxon>PACMAD clade</taxon>
        <taxon>Arundinoideae</taxon>
        <taxon>Arundineae</taxon>
        <taxon>Arundo</taxon>
    </lineage>
</organism>
<sequence>MFVLYVYLRAADGWKPYSQAAPLVLQAPSSRDAVQETYIRAYNKFHSANPKAKQSQHVYLR</sequence>
<name>A0A0A9HCJ5_ARUDO</name>
<proteinExistence type="predicted"/>
<accession>A0A0A9HCJ5</accession>
<reference evidence="1" key="2">
    <citation type="journal article" date="2015" name="Data Brief">
        <title>Shoot transcriptome of the giant reed, Arundo donax.</title>
        <authorList>
            <person name="Barrero R.A."/>
            <person name="Guerrero F.D."/>
            <person name="Moolhuijzen P."/>
            <person name="Goolsby J.A."/>
            <person name="Tidwell J."/>
            <person name="Bellgard S.E."/>
            <person name="Bellgard M.I."/>
        </authorList>
    </citation>
    <scope>NUCLEOTIDE SEQUENCE</scope>
    <source>
        <tissue evidence="1">Shoot tissue taken approximately 20 cm above the soil surface</tissue>
    </source>
</reference>
<dbReference type="AlphaFoldDB" id="A0A0A9HCJ5"/>
<dbReference type="EMBL" id="GBRH01165335">
    <property type="protein sequence ID" value="JAE32561.1"/>
    <property type="molecule type" value="Transcribed_RNA"/>
</dbReference>
<evidence type="ECO:0000313" key="1">
    <source>
        <dbReference type="EMBL" id="JAE32561.1"/>
    </source>
</evidence>
<protein>
    <submittedName>
        <fullName evidence="1">Uncharacterized protein</fullName>
    </submittedName>
</protein>